<feature type="domain" description="HTH-like" evidence="2">
    <location>
        <begin position="29"/>
        <end position="71"/>
    </location>
</feature>
<keyword evidence="4" id="KW-1185">Reference proteome</keyword>
<feature type="transmembrane region" description="Helical" evidence="1">
    <location>
        <begin position="135"/>
        <end position="151"/>
    </location>
</feature>
<dbReference type="Pfam" id="PF13276">
    <property type="entry name" value="HTH_21"/>
    <property type="match status" value="1"/>
</dbReference>
<protein>
    <submittedName>
        <fullName evidence="3">IS3 family transposase</fullName>
    </submittedName>
</protein>
<dbReference type="PANTHER" id="PTHR46889">
    <property type="entry name" value="TRANSPOSASE INSF FOR INSERTION SEQUENCE IS3B-RELATED"/>
    <property type="match status" value="1"/>
</dbReference>
<sequence>MEQRLLHRIAHYLGLQPSIRSSAGPPMRENSRRYGSRRVLEELKEQGVKPGRHRVRRLRQEQDWQAIQPRSFVPKTTDSRPGLMACANRLIKLGKPTAPNQAWVGDITYLPLSDGAWAYLASWMEWSDFYGSSKGWLIIFIIFFISADYSIDPMNELIADSV</sequence>
<evidence type="ECO:0000259" key="2">
    <source>
        <dbReference type="Pfam" id="PF13276"/>
    </source>
</evidence>
<dbReference type="Proteomes" id="UP000501802">
    <property type="component" value="Chromosome"/>
</dbReference>
<evidence type="ECO:0000256" key="1">
    <source>
        <dbReference type="SAM" id="Phobius"/>
    </source>
</evidence>
<reference evidence="3 4" key="1">
    <citation type="submission" date="2020-03" db="EMBL/GenBank/DDBJ databases">
        <authorList>
            <person name="Kim M.K."/>
        </authorList>
    </citation>
    <scope>NUCLEOTIDE SEQUENCE [LARGE SCALE GENOMIC DNA]</scope>
    <source>
        <strain evidence="3 4">BT328</strain>
    </source>
</reference>
<organism evidence="3 4">
    <name type="scientific">Spirosoma aureum</name>
    <dbReference type="NCBI Taxonomy" id="2692134"/>
    <lineage>
        <taxon>Bacteria</taxon>
        <taxon>Pseudomonadati</taxon>
        <taxon>Bacteroidota</taxon>
        <taxon>Cytophagia</taxon>
        <taxon>Cytophagales</taxon>
        <taxon>Cytophagaceae</taxon>
        <taxon>Spirosoma</taxon>
    </lineage>
</organism>
<dbReference type="InterPro" id="IPR025948">
    <property type="entry name" value="HTH-like_dom"/>
</dbReference>
<dbReference type="KEGG" id="spib:G8759_14315"/>
<keyword evidence="1" id="KW-0472">Membrane</keyword>
<name>A0A6G9AMY9_9BACT</name>
<dbReference type="EMBL" id="CP050063">
    <property type="protein sequence ID" value="QIP13709.1"/>
    <property type="molecule type" value="Genomic_DNA"/>
</dbReference>
<accession>A0A6G9AMY9</accession>
<keyword evidence="1" id="KW-0812">Transmembrane</keyword>
<proteinExistence type="predicted"/>
<dbReference type="InterPro" id="IPR050900">
    <property type="entry name" value="Transposase_IS3/IS150/IS904"/>
</dbReference>
<evidence type="ECO:0000313" key="3">
    <source>
        <dbReference type="EMBL" id="QIP13709.1"/>
    </source>
</evidence>
<dbReference type="AlphaFoldDB" id="A0A6G9AMY9"/>
<gene>
    <name evidence="3" type="ORF">G8759_14315</name>
</gene>
<evidence type="ECO:0000313" key="4">
    <source>
        <dbReference type="Proteomes" id="UP000501802"/>
    </source>
</evidence>
<keyword evidence="1" id="KW-1133">Transmembrane helix</keyword>